<dbReference type="GO" id="GO:0005546">
    <property type="term" value="F:phosphatidylinositol-4,5-bisphosphate binding"/>
    <property type="evidence" value="ECO:0007669"/>
    <property type="project" value="TreeGrafter"/>
</dbReference>
<dbReference type="Gene3D" id="1.20.58.150">
    <property type="entry name" value="ANTH domain"/>
    <property type="match status" value="1"/>
</dbReference>
<dbReference type="SUPFAM" id="SSF48464">
    <property type="entry name" value="ENTH/VHS domain"/>
    <property type="match status" value="1"/>
</dbReference>
<dbReference type="Proteomes" id="UP001061958">
    <property type="component" value="Unassembled WGS sequence"/>
</dbReference>
<feature type="domain" description="ENTH" evidence="6">
    <location>
        <begin position="16"/>
        <end position="153"/>
    </location>
</feature>
<dbReference type="EMBL" id="BQMJ01000003">
    <property type="protein sequence ID" value="GJQ08638.1"/>
    <property type="molecule type" value="Genomic_DNA"/>
</dbReference>
<dbReference type="GO" id="GO:0030136">
    <property type="term" value="C:clathrin-coated vesicle"/>
    <property type="evidence" value="ECO:0007669"/>
    <property type="project" value="InterPro"/>
</dbReference>
<reference evidence="7" key="1">
    <citation type="journal article" date="2022" name="Proc. Natl. Acad. Sci. U.S.A.">
        <title>Life cycle and functional genomics of the unicellular red alga Galdieria for elucidating algal and plant evolution and industrial use.</title>
        <authorList>
            <person name="Hirooka S."/>
            <person name="Itabashi T."/>
            <person name="Ichinose T.M."/>
            <person name="Onuma R."/>
            <person name="Fujiwara T."/>
            <person name="Yamashita S."/>
            <person name="Jong L.W."/>
            <person name="Tomita R."/>
            <person name="Iwane A.H."/>
            <person name="Miyagishima S.Y."/>
        </authorList>
    </citation>
    <scope>NUCLEOTIDE SEQUENCE</scope>
    <source>
        <strain evidence="7">NBRC 102759</strain>
    </source>
</reference>
<keyword evidence="2" id="KW-0254">Endocytosis</keyword>
<dbReference type="GO" id="GO:0005905">
    <property type="term" value="C:clathrin-coated pit"/>
    <property type="evidence" value="ECO:0007669"/>
    <property type="project" value="UniProtKB-SubCell"/>
</dbReference>
<feature type="compositionally biased region" description="Polar residues" evidence="5">
    <location>
        <begin position="485"/>
        <end position="497"/>
    </location>
</feature>
<dbReference type="Gene3D" id="1.25.40.90">
    <property type="match status" value="1"/>
</dbReference>
<proteinExistence type="predicted"/>
<dbReference type="PANTHER" id="PTHR22951">
    <property type="entry name" value="CLATHRIN ASSEMBLY PROTEIN"/>
    <property type="match status" value="1"/>
</dbReference>
<dbReference type="InterPro" id="IPR011417">
    <property type="entry name" value="ANTH_dom"/>
</dbReference>
<sequence length="666" mass="74940">MEKYTRRAMDSTRIFTTHMTVNELKRAVTKATLDEETRPRMKDVNKIIDATFLRPSPHNSKCGPHKVLKYIQQRLRAGEWPVVLKALLLCHILLDEGSRGMIDILLRSPFIFNLQEFRDASNPSAYDFSSYSRLFGRYLQERIVTIRTLGAFYDTIRDPSRNQQTAVFVQENETIPSGQINTLDFREVLKVMPILENQLDVLTDVRLRAEELHNDLTIGVMERLMKDMLPLVNQLNQGVEMIQENFFTTSKSDCETSLKIYQTYVELVEKANGFLSVANRLGATESNVSLEHAPLDYLKGMAEHISTVSEDGKSSDTISEKRSRMDATCKSIELQKVASGDYNEEAALAAAIRASLQDSGSFTMIHFDNDSDEENRLQSDGRTLEESQEYSKAQHNIDDFFGIVSDSNVSYAEKNASQVSAKEQLSEKPKKKKGDDLLELLSDMNFSQQHHYSSGVSSSGQSLVPPMQVTNLSKKSSDKFSDSSQVPRQSAFQQMPQQPWHEVDTPLQFQNLQGYYSTIGSMNMMPMFPSQQGMIAPNMMMTPYMTYGGAGTWSGMPTSGYPSGMYMQYNSIGGWTPGTPAMQPIFYSPSYNSMGPRIPGTANSPSLYDSTHVEEISTHVPSINASENTSSGQVEARKRLQETIFGDLVPDRRTIHRIGQVDKNQK</sequence>
<comment type="subcellular location">
    <subcellularLocation>
        <location evidence="1">Membrane</location>
        <location evidence="1">Clathrin-coated pit</location>
    </subcellularLocation>
</comment>
<reference evidence="7" key="2">
    <citation type="submission" date="2022-01" db="EMBL/GenBank/DDBJ databases">
        <authorList>
            <person name="Hirooka S."/>
            <person name="Miyagishima S.Y."/>
        </authorList>
    </citation>
    <scope>NUCLEOTIDE SEQUENCE</scope>
    <source>
        <strain evidence="7">NBRC 102759</strain>
    </source>
</reference>
<dbReference type="SUPFAM" id="SSF89009">
    <property type="entry name" value="GAT-like domain"/>
    <property type="match status" value="1"/>
</dbReference>
<keyword evidence="4" id="KW-0168">Coated pit</keyword>
<dbReference type="InterPro" id="IPR013809">
    <property type="entry name" value="ENTH"/>
</dbReference>
<dbReference type="CDD" id="cd03564">
    <property type="entry name" value="ANTH_N"/>
    <property type="match status" value="1"/>
</dbReference>
<dbReference type="GO" id="GO:0048268">
    <property type="term" value="P:clathrin coat assembly"/>
    <property type="evidence" value="ECO:0007669"/>
    <property type="project" value="InterPro"/>
</dbReference>
<evidence type="ECO:0000313" key="8">
    <source>
        <dbReference type="Proteomes" id="UP001061958"/>
    </source>
</evidence>
<dbReference type="GO" id="GO:0005545">
    <property type="term" value="F:1-phosphatidylinositol binding"/>
    <property type="evidence" value="ECO:0007669"/>
    <property type="project" value="InterPro"/>
</dbReference>
<dbReference type="AlphaFoldDB" id="A0A9C7PQC1"/>
<dbReference type="InterPro" id="IPR048050">
    <property type="entry name" value="ANTH_N_plant"/>
</dbReference>
<dbReference type="PANTHER" id="PTHR22951:SF5">
    <property type="entry name" value="PHOSPHATIDYLINOSITOL-BINDING CLATHRIN ASSEMBLY PROTEIN LAP"/>
    <property type="match status" value="1"/>
</dbReference>
<dbReference type="GO" id="GO:0000149">
    <property type="term" value="F:SNARE binding"/>
    <property type="evidence" value="ECO:0007669"/>
    <property type="project" value="TreeGrafter"/>
</dbReference>
<keyword evidence="8" id="KW-1185">Reference proteome</keyword>
<dbReference type="InterPro" id="IPR008942">
    <property type="entry name" value="ENTH_VHS"/>
</dbReference>
<evidence type="ECO:0000259" key="6">
    <source>
        <dbReference type="PROSITE" id="PS50942"/>
    </source>
</evidence>
<dbReference type="OrthoDB" id="44015at2759"/>
<evidence type="ECO:0000256" key="2">
    <source>
        <dbReference type="ARBA" id="ARBA00022583"/>
    </source>
</evidence>
<comment type="caution">
    <text evidence="7">The sequence shown here is derived from an EMBL/GenBank/DDBJ whole genome shotgun (WGS) entry which is preliminary data.</text>
</comment>
<organism evidence="7 8">
    <name type="scientific">Galdieria partita</name>
    <dbReference type="NCBI Taxonomy" id="83374"/>
    <lineage>
        <taxon>Eukaryota</taxon>
        <taxon>Rhodophyta</taxon>
        <taxon>Bangiophyceae</taxon>
        <taxon>Galdieriales</taxon>
        <taxon>Galdieriaceae</taxon>
        <taxon>Galdieria</taxon>
    </lineage>
</organism>
<dbReference type="SMART" id="SM00273">
    <property type="entry name" value="ENTH"/>
    <property type="match status" value="1"/>
</dbReference>
<gene>
    <name evidence="7" type="ORF">GpartN1_g429.t1</name>
</gene>
<dbReference type="GO" id="GO:0006900">
    <property type="term" value="P:vesicle budding from membrane"/>
    <property type="evidence" value="ECO:0007669"/>
    <property type="project" value="TreeGrafter"/>
</dbReference>
<dbReference type="InterPro" id="IPR014712">
    <property type="entry name" value="ANTH_dom_sf"/>
</dbReference>
<dbReference type="Pfam" id="PF07651">
    <property type="entry name" value="ANTH"/>
    <property type="match status" value="1"/>
</dbReference>
<evidence type="ECO:0000313" key="7">
    <source>
        <dbReference type="EMBL" id="GJQ08638.1"/>
    </source>
</evidence>
<name>A0A9C7PQC1_9RHOD</name>
<accession>A0A9C7PQC1</accession>
<feature type="region of interest" description="Disordered" evidence="5">
    <location>
        <begin position="473"/>
        <end position="499"/>
    </location>
</feature>
<protein>
    <recommendedName>
        <fullName evidence="6">ENTH domain-containing protein</fullName>
    </recommendedName>
</protein>
<dbReference type="GO" id="GO:0032050">
    <property type="term" value="F:clathrin heavy chain binding"/>
    <property type="evidence" value="ECO:0007669"/>
    <property type="project" value="TreeGrafter"/>
</dbReference>
<keyword evidence="3" id="KW-0472">Membrane</keyword>
<evidence type="ECO:0000256" key="1">
    <source>
        <dbReference type="ARBA" id="ARBA00004600"/>
    </source>
</evidence>
<dbReference type="InterPro" id="IPR045192">
    <property type="entry name" value="AP180-like"/>
</dbReference>
<evidence type="ECO:0000256" key="5">
    <source>
        <dbReference type="SAM" id="MobiDB-lite"/>
    </source>
</evidence>
<evidence type="ECO:0000256" key="4">
    <source>
        <dbReference type="ARBA" id="ARBA00023176"/>
    </source>
</evidence>
<dbReference type="GO" id="GO:0072583">
    <property type="term" value="P:clathrin-dependent endocytosis"/>
    <property type="evidence" value="ECO:0007669"/>
    <property type="project" value="InterPro"/>
</dbReference>
<dbReference type="PROSITE" id="PS50942">
    <property type="entry name" value="ENTH"/>
    <property type="match status" value="1"/>
</dbReference>
<evidence type="ECO:0000256" key="3">
    <source>
        <dbReference type="ARBA" id="ARBA00023136"/>
    </source>
</evidence>